<dbReference type="EMBL" id="JAAIUW010000008">
    <property type="protein sequence ID" value="KAF7821810.1"/>
    <property type="molecule type" value="Genomic_DNA"/>
</dbReference>
<name>A0A834WFX0_9FABA</name>
<protein>
    <submittedName>
        <fullName evidence="1">Uncharacterized protein</fullName>
    </submittedName>
</protein>
<dbReference type="AlphaFoldDB" id="A0A834WFX0"/>
<keyword evidence="2" id="KW-1185">Reference proteome</keyword>
<sequence length="36" mass="4167">MAGESSHNIIYFQTSARLEKVPSMMAYARRRVPRVL</sequence>
<comment type="caution">
    <text evidence="1">The sequence shown here is derived from an EMBL/GenBank/DDBJ whole genome shotgun (WGS) entry which is preliminary data.</text>
</comment>
<evidence type="ECO:0000313" key="1">
    <source>
        <dbReference type="EMBL" id="KAF7821810.1"/>
    </source>
</evidence>
<gene>
    <name evidence="1" type="ORF">G2W53_027265</name>
</gene>
<dbReference type="Proteomes" id="UP000634136">
    <property type="component" value="Unassembled WGS sequence"/>
</dbReference>
<accession>A0A834WFX0</accession>
<proteinExistence type="predicted"/>
<evidence type="ECO:0000313" key="2">
    <source>
        <dbReference type="Proteomes" id="UP000634136"/>
    </source>
</evidence>
<reference evidence="1" key="1">
    <citation type="submission" date="2020-09" db="EMBL/GenBank/DDBJ databases">
        <title>Genome-Enabled Discovery of Anthraquinone Biosynthesis in Senna tora.</title>
        <authorList>
            <person name="Kang S.-H."/>
            <person name="Pandey R.P."/>
            <person name="Lee C.-M."/>
            <person name="Sim J.-S."/>
            <person name="Jeong J.-T."/>
            <person name="Choi B.-S."/>
            <person name="Jung M."/>
            <person name="Ginzburg D."/>
            <person name="Zhao K."/>
            <person name="Won S.Y."/>
            <person name="Oh T.-J."/>
            <person name="Yu Y."/>
            <person name="Kim N.-H."/>
            <person name="Lee O.R."/>
            <person name="Lee T.-H."/>
            <person name="Bashyal P."/>
            <person name="Kim T.-S."/>
            <person name="Lee W.-H."/>
            <person name="Kawkins C."/>
            <person name="Kim C.-K."/>
            <person name="Kim J.S."/>
            <person name="Ahn B.O."/>
            <person name="Rhee S.Y."/>
            <person name="Sohng J.K."/>
        </authorList>
    </citation>
    <scope>NUCLEOTIDE SEQUENCE</scope>
    <source>
        <tissue evidence="1">Leaf</tissue>
    </source>
</reference>
<organism evidence="1 2">
    <name type="scientific">Senna tora</name>
    <dbReference type="NCBI Taxonomy" id="362788"/>
    <lineage>
        <taxon>Eukaryota</taxon>
        <taxon>Viridiplantae</taxon>
        <taxon>Streptophyta</taxon>
        <taxon>Embryophyta</taxon>
        <taxon>Tracheophyta</taxon>
        <taxon>Spermatophyta</taxon>
        <taxon>Magnoliopsida</taxon>
        <taxon>eudicotyledons</taxon>
        <taxon>Gunneridae</taxon>
        <taxon>Pentapetalae</taxon>
        <taxon>rosids</taxon>
        <taxon>fabids</taxon>
        <taxon>Fabales</taxon>
        <taxon>Fabaceae</taxon>
        <taxon>Caesalpinioideae</taxon>
        <taxon>Cassia clade</taxon>
        <taxon>Senna</taxon>
    </lineage>
</organism>